<protein>
    <submittedName>
        <fullName evidence="6">Uncharacterized protein</fullName>
    </submittedName>
</protein>
<keyword evidence="5" id="KW-0472">Membrane</keyword>
<proteinExistence type="predicted"/>
<keyword evidence="3" id="KW-0812">Transmembrane</keyword>
<dbReference type="Proteomes" id="UP001153148">
    <property type="component" value="Unassembled WGS sequence"/>
</dbReference>
<evidence type="ECO:0000313" key="7">
    <source>
        <dbReference type="Proteomes" id="UP001153148"/>
    </source>
</evidence>
<organism evidence="6 7">
    <name type="scientific">Timema podura</name>
    <name type="common">Walking stick</name>
    <dbReference type="NCBI Taxonomy" id="61482"/>
    <lineage>
        <taxon>Eukaryota</taxon>
        <taxon>Metazoa</taxon>
        <taxon>Ecdysozoa</taxon>
        <taxon>Arthropoda</taxon>
        <taxon>Hexapoda</taxon>
        <taxon>Insecta</taxon>
        <taxon>Pterygota</taxon>
        <taxon>Neoptera</taxon>
        <taxon>Polyneoptera</taxon>
        <taxon>Phasmatodea</taxon>
        <taxon>Timematodea</taxon>
        <taxon>Timematoidea</taxon>
        <taxon>Timematidae</taxon>
        <taxon>Timema</taxon>
    </lineage>
</organism>
<dbReference type="Gene3D" id="1.20.1250.20">
    <property type="entry name" value="MFS general substrate transporter like domains"/>
    <property type="match status" value="1"/>
</dbReference>
<dbReference type="EMBL" id="CAJPIN010058338">
    <property type="protein sequence ID" value="CAG2066743.1"/>
    <property type="molecule type" value="Genomic_DNA"/>
</dbReference>
<dbReference type="SUPFAM" id="SSF103473">
    <property type="entry name" value="MFS general substrate transporter"/>
    <property type="match status" value="1"/>
</dbReference>
<comment type="caution">
    <text evidence="6">The sequence shown here is derived from an EMBL/GenBank/DDBJ whole genome shotgun (WGS) entry which is preliminary data.</text>
</comment>
<keyword evidence="4" id="KW-1133">Transmembrane helix</keyword>
<keyword evidence="7" id="KW-1185">Reference proteome</keyword>
<accession>A0ABN7PG46</accession>
<evidence type="ECO:0000313" key="6">
    <source>
        <dbReference type="EMBL" id="CAG2066743.1"/>
    </source>
</evidence>
<sequence length="167" mass="18598">MYVATLKRHCHDGLGKPRKRCLFLRRMVAEALILQLSFHFGKSLTYVRCHTCDVAESLRMMLGSYFWGCLADTQGRKIVLVAALFLDGICGVASSISQYFGLFLFFRFLNGFGCPVMTGPTVGTGLLLPKCFTAHVKCVATLEGDSHDGLEEPRKRCLLLRKVDAKT</sequence>
<keyword evidence="2" id="KW-0813">Transport</keyword>
<dbReference type="InterPro" id="IPR036259">
    <property type="entry name" value="MFS_trans_sf"/>
</dbReference>
<name>A0ABN7PG46_TIMPD</name>
<comment type="subcellular location">
    <subcellularLocation>
        <location evidence="1">Membrane</location>
        <topology evidence="1">Multi-pass membrane protein</topology>
    </subcellularLocation>
</comment>
<evidence type="ECO:0000256" key="2">
    <source>
        <dbReference type="ARBA" id="ARBA00022448"/>
    </source>
</evidence>
<evidence type="ECO:0000256" key="5">
    <source>
        <dbReference type="ARBA" id="ARBA00023136"/>
    </source>
</evidence>
<evidence type="ECO:0000256" key="1">
    <source>
        <dbReference type="ARBA" id="ARBA00004141"/>
    </source>
</evidence>
<evidence type="ECO:0000256" key="3">
    <source>
        <dbReference type="ARBA" id="ARBA00022692"/>
    </source>
</evidence>
<evidence type="ECO:0000256" key="4">
    <source>
        <dbReference type="ARBA" id="ARBA00022989"/>
    </source>
</evidence>
<gene>
    <name evidence="6" type="ORF">TPAB3V08_LOCUS13686</name>
</gene>
<dbReference type="PANTHER" id="PTHR23511">
    <property type="entry name" value="SYNAPTIC VESICLE GLYCOPROTEIN 2"/>
    <property type="match status" value="1"/>
</dbReference>
<dbReference type="PANTHER" id="PTHR23511:SF38">
    <property type="entry name" value="SYNAPTIC VESICLE 2-RELATED PROTEIN-LIKE PROTEIN"/>
    <property type="match status" value="1"/>
</dbReference>
<reference evidence="6" key="1">
    <citation type="submission" date="2021-03" db="EMBL/GenBank/DDBJ databases">
        <authorList>
            <person name="Tran Van P."/>
        </authorList>
    </citation>
    <scope>NUCLEOTIDE SEQUENCE</scope>
</reference>